<protein>
    <submittedName>
        <fullName evidence="6">M2 family metallopeptidase</fullName>
    </submittedName>
</protein>
<dbReference type="PROSITE" id="PS51257">
    <property type="entry name" value="PROKAR_LIPOPROTEIN"/>
    <property type="match status" value="1"/>
</dbReference>
<dbReference type="CDD" id="cd06461">
    <property type="entry name" value="M2_ACE"/>
    <property type="match status" value="1"/>
</dbReference>
<dbReference type="Pfam" id="PF01401">
    <property type="entry name" value="Peptidase_M2"/>
    <property type="match status" value="1"/>
</dbReference>
<feature type="signal peptide" evidence="5">
    <location>
        <begin position="1"/>
        <end position="19"/>
    </location>
</feature>
<feature type="compositionally biased region" description="Basic and acidic residues" evidence="4">
    <location>
        <begin position="37"/>
        <end position="55"/>
    </location>
</feature>
<feature type="region of interest" description="Disordered" evidence="4">
    <location>
        <begin position="23"/>
        <end position="55"/>
    </location>
</feature>
<organism evidence="6 7">
    <name type="scientific">Nannocystis radixulma</name>
    <dbReference type="NCBI Taxonomy" id="2995305"/>
    <lineage>
        <taxon>Bacteria</taxon>
        <taxon>Pseudomonadati</taxon>
        <taxon>Myxococcota</taxon>
        <taxon>Polyangia</taxon>
        <taxon>Nannocystales</taxon>
        <taxon>Nannocystaceae</taxon>
        <taxon>Nannocystis</taxon>
    </lineage>
</organism>
<reference evidence="6 7" key="1">
    <citation type="submission" date="2022-11" db="EMBL/GenBank/DDBJ databases">
        <title>Minimal conservation of predation-associated metabolite biosynthetic gene clusters underscores biosynthetic potential of Myxococcota including descriptions for ten novel species: Archangium lansinium sp. nov., Myxococcus landrumus sp. nov., Nannocystis bai.</title>
        <authorList>
            <person name="Ahearne A."/>
            <person name="Stevens C."/>
            <person name="Dowd S."/>
        </authorList>
    </citation>
    <scope>NUCLEOTIDE SEQUENCE [LARGE SCALE GENOMIC DNA]</scope>
    <source>
        <strain evidence="6 7">NCELM</strain>
    </source>
</reference>
<dbReference type="PANTHER" id="PTHR10514">
    <property type="entry name" value="ANGIOTENSIN-CONVERTING ENZYME"/>
    <property type="match status" value="1"/>
</dbReference>
<accession>A0ABT5BH99</accession>
<evidence type="ECO:0000256" key="2">
    <source>
        <dbReference type="ARBA" id="ARBA00023157"/>
    </source>
</evidence>
<dbReference type="SUPFAM" id="SSF55486">
    <property type="entry name" value="Metalloproteases ('zincins'), catalytic domain"/>
    <property type="match status" value="1"/>
</dbReference>
<feature type="chain" id="PRO_5047372976" evidence="5">
    <location>
        <begin position="20"/>
        <end position="636"/>
    </location>
</feature>
<dbReference type="Proteomes" id="UP001217838">
    <property type="component" value="Unassembled WGS sequence"/>
</dbReference>
<gene>
    <name evidence="6" type="ORF">POL58_37650</name>
</gene>
<keyword evidence="1 5" id="KW-0732">Signal</keyword>
<dbReference type="PRINTS" id="PR00791">
    <property type="entry name" value="PEPDIPTASEA"/>
</dbReference>
<dbReference type="Gene3D" id="1.10.1370.30">
    <property type="match status" value="2"/>
</dbReference>
<dbReference type="InterPro" id="IPR001548">
    <property type="entry name" value="Peptidase_M2"/>
</dbReference>
<evidence type="ECO:0000313" key="7">
    <source>
        <dbReference type="Proteomes" id="UP001217838"/>
    </source>
</evidence>
<evidence type="ECO:0000313" key="6">
    <source>
        <dbReference type="EMBL" id="MDC0673531.1"/>
    </source>
</evidence>
<keyword evidence="3" id="KW-0325">Glycoprotein</keyword>
<dbReference type="PROSITE" id="PS52011">
    <property type="entry name" value="PEPTIDASE_M2"/>
    <property type="match status" value="1"/>
</dbReference>
<dbReference type="EMBL" id="JAQNDN010000022">
    <property type="protein sequence ID" value="MDC0673531.1"/>
    <property type="molecule type" value="Genomic_DNA"/>
</dbReference>
<evidence type="ECO:0000256" key="5">
    <source>
        <dbReference type="SAM" id="SignalP"/>
    </source>
</evidence>
<comment type="caution">
    <text evidence="6">The sequence shown here is derived from an EMBL/GenBank/DDBJ whole genome shotgun (WGS) entry which is preliminary data.</text>
</comment>
<proteinExistence type="predicted"/>
<sequence>MFRPRVAALLVLPLLSALACQGVEQKPPPAPKGKPARVMDKKGDAKGDAKVEGKEVEKRASQAADAKAFVDRVDGELRTLAVAAGKAEWDKNTNITDATEKAAADANEKLMEFMAKTIKEATTFTGSDIDPETARKLHLLKVSASPPPAPGDADKRKRLAELGAKMEGIYGKGKACEGTKCKDLGALEDIMASSRKYDELLKAWTGWHKIAVELRPLYQEFVGLANEGAKEIGYKDLGELWRAGYDMSPADFEKETERLWTQVQPLYNKLHCYVRGKLGDKYGKDKVPEAGLIPAHLLGNMWAQEWANIYPLVEPFPGAASLDVTAALKKAKYDEVKLVKLGESFFTSLGLDPLPATFWERSMLQKPKDREVVCHASAWDVDLNNDLRIKMCIKINQEDMVTVHHELGHNYYYHYYYTLPVLFQNGAHDGFHEAIGDAIALSITPAYLKQIGLIKDVPADEKGLINLQMQDALEKISFLPFGKLIDQWRWDVFSGKTAPEKYNEAWWALRAKYQGIAPPENRPDPEFFDAGAKYHIPANVPYTRYFLARILQFQFHKALCEASGHTGPLHECSIYGKTAAGDKLKAMLALGSSKPWPEAMAAITGTRQMDAGPMIEYFAPLEKWLDEQNQGKQCGW</sequence>
<evidence type="ECO:0000256" key="1">
    <source>
        <dbReference type="ARBA" id="ARBA00022729"/>
    </source>
</evidence>
<dbReference type="PANTHER" id="PTHR10514:SF27">
    <property type="entry name" value="ANGIOTENSIN-CONVERTING ENZYME"/>
    <property type="match status" value="1"/>
</dbReference>
<dbReference type="RefSeq" id="WP_272006751.1">
    <property type="nucleotide sequence ID" value="NZ_JAQNDN010000022.1"/>
</dbReference>
<evidence type="ECO:0000256" key="4">
    <source>
        <dbReference type="SAM" id="MobiDB-lite"/>
    </source>
</evidence>
<name>A0ABT5BH99_9BACT</name>
<evidence type="ECO:0000256" key="3">
    <source>
        <dbReference type="ARBA" id="ARBA00023180"/>
    </source>
</evidence>
<keyword evidence="2" id="KW-1015">Disulfide bond</keyword>
<keyword evidence="7" id="KW-1185">Reference proteome</keyword>